<dbReference type="GO" id="GO:0000785">
    <property type="term" value="C:chromatin"/>
    <property type="evidence" value="ECO:0007669"/>
    <property type="project" value="TreeGrafter"/>
</dbReference>
<gene>
    <name evidence="5" type="ORF">AQUCO_00300069v1</name>
</gene>
<evidence type="ECO:0000256" key="1">
    <source>
        <dbReference type="ARBA" id="ARBA00004123"/>
    </source>
</evidence>
<keyword evidence="3" id="KW-0234">DNA repair</keyword>
<evidence type="ECO:0000256" key="2">
    <source>
        <dbReference type="ARBA" id="ARBA00022763"/>
    </source>
</evidence>
<evidence type="ECO:0000256" key="4">
    <source>
        <dbReference type="ARBA" id="ARBA00023242"/>
    </source>
</evidence>
<dbReference type="InterPro" id="IPR039776">
    <property type="entry name" value="Pds5"/>
</dbReference>
<dbReference type="AlphaFoldDB" id="A0A2G5EX52"/>
<dbReference type="Proteomes" id="UP000230069">
    <property type="component" value="Unassembled WGS sequence"/>
</dbReference>
<reference evidence="5 6" key="1">
    <citation type="submission" date="2017-09" db="EMBL/GenBank/DDBJ databases">
        <title>WGS assembly of Aquilegia coerulea Goldsmith.</title>
        <authorList>
            <person name="Hodges S."/>
            <person name="Kramer E."/>
            <person name="Nordborg M."/>
            <person name="Tomkins J."/>
            <person name="Borevitz J."/>
            <person name="Derieg N."/>
            <person name="Yan J."/>
            <person name="Mihaltcheva S."/>
            <person name="Hayes R.D."/>
            <person name="Rokhsar D."/>
        </authorList>
    </citation>
    <scope>NUCLEOTIDE SEQUENCE [LARGE SCALE GENOMIC DNA]</scope>
    <source>
        <strain evidence="6">cv. Goldsmith</strain>
    </source>
</reference>
<proteinExistence type="predicted"/>
<evidence type="ECO:0000313" key="6">
    <source>
        <dbReference type="Proteomes" id="UP000230069"/>
    </source>
</evidence>
<accession>A0A2G5EX52</accession>
<dbReference type="GO" id="GO:0005634">
    <property type="term" value="C:nucleus"/>
    <property type="evidence" value="ECO:0007669"/>
    <property type="project" value="UniProtKB-SubCell"/>
</dbReference>
<dbReference type="OrthoDB" id="200660at2759"/>
<protein>
    <submittedName>
        <fullName evidence="5">Uncharacterized protein</fullName>
    </submittedName>
</protein>
<comment type="subcellular location">
    <subcellularLocation>
        <location evidence="1">Nucleus</location>
    </subcellularLocation>
</comment>
<keyword evidence="4" id="KW-0539">Nucleus</keyword>
<dbReference type="GO" id="GO:0006281">
    <property type="term" value="P:DNA repair"/>
    <property type="evidence" value="ECO:0007669"/>
    <property type="project" value="UniProtKB-KW"/>
</dbReference>
<organism evidence="5 6">
    <name type="scientific">Aquilegia coerulea</name>
    <name type="common">Rocky mountain columbine</name>
    <dbReference type="NCBI Taxonomy" id="218851"/>
    <lineage>
        <taxon>Eukaryota</taxon>
        <taxon>Viridiplantae</taxon>
        <taxon>Streptophyta</taxon>
        <taxon>Embryophyta</taxon>
        <taxon>Tracheophyta</taxon>
        <taxon>Spermatophyta</taxon>
        <taxon>Magnoliopsida</taxon>
        <taxon>Ranunculales</taxon>
        <taxon>Ranunculaceae</taxon>
        <taxon>Thalictroideae</taxon>
        <taxon>Aquilegia</taxon>
    </lineage>
</organism>
<dbReference type="InParanoid" id="A0A2G5EX52"/>
<dbReference type="PANTHER" id="PTHR12663:SF3">
    <property type="entry name" value="SISTER CHROMATID COHESION PROTEIN PDS5 HOMOLOG C"/>
    <property type="match status" value="1"/>
</dbReference>
<dbReference type="EMBL" id="KZ305020">
    <property type="protein sequence ID" value="PIA60309.1"/>
    <property type="molecule type" value="Genomic_DNA"/>
</dbReference>
<dbReference type="Gene3D" id="2.30.30.140">
    <property type="match status" value="1"/>
</dbReference>
<dbReference type="GO" id="GO:0007064">
    <property type="term" value="P:mitotic sister chromatid cohesion"/>
    <property type="evidence" value="ECO:0007669"/>
    <property type="project" value="InterPro"/>
</dbReference>
<evidence type="ECO:0000313" key="5">
    <source>
        <dbReference type="EMBL" id="PIA60309.1"/>
    </source>
</evidence>
<keyword evidence="6" id="KW-1185">Reference proteome</keyword>
<dbReference type="SUPFAM" id="SSF63748">
    <property type="entry name" value="Tudor/PWWP/MBT"/>
    <property type="match status" value="1"/>
</dbReference>
<dbReference type="CDD" id="cd20404">
    <property type="entry name" value="Tudor_Agenet_AtEML-like"/>
    <property type="match status" value="1"/>
</dbReference>
<sequence>MIIVTFRAIFLKLRKIIVHTQYSAVDYIILHTSKQPSGKDPGEDLVGSKIKVWWPDDKKFYESVVESFDPIMKLHKVVYLDGEEEILFLKEERWENVEGHTVAEKVGELSSIICTSVFVGDERCLQFTWRKKSFLYHGKVYFVSVSCFNFSPIIYSVL</sequence>
<evidence type="ECO:0000256" key="3">
    <source>
        <dbReference type="ARBA" id="ARBA00023204"/>
    </source>
</evidence>
<keyword evidence="2" id="KW-0227">DNA damage</keyword>
<name>A0A2G5EX52_AQUCA</name>
<dbReference type="STRING" id="218851.A0A2G5EX52"/>
<dbReference type="PANTHER" id="PTHR12663">
    <property type="entry name" value="ANDROGEN INDUCED INHIBITOR OF PROLIFERATION AS3 / PDS5-RELATED"/>
    <property type="match status" value="1"/>
</dbReference>